<dbReference type="InterPro" id="IPR013096">
    <property type="entry name" value="Cupin_2"/>
</dbReference>
<dbReference type="InterPro" id="IPR011051">
    <property type="entry name" value="RmlC_Cupin_sf"/>
</dbReference>
<dbReference type="PANTHER" id="PTHR46797:SF1">
    <property type="entry name" value="METHYLPHOSPHONATE SYNTHASE"/>
    <property type="match status" value="1"/>
</dbReference>
<keyword evidence="1" id="KW-0238">DNA-binding</keyword>
<dbReference type="SUPFAM" id="SSF47413">
    <property type="entry name" value="lambda repressor-like DNA-binding domains"/>
    <property type="match status" value="1"/>
</dbReference>
<dbReference type="EMBL" id="BAABEP010000062">
    <property type="protein sequence ID" value="GAA3754227.1"/>
    <property type="molecule type" value="Genomic_DNA"/>
</dbReference>
<dbReference type="CDD" id="cd02209">
    <property type="entry name" value="cupin_XRE_C"/>
    <property type="match status" value="1"/>
</dbReference>
<evidence type="ECO:0000313" key="3">
    <source>
        <dbReference type="EMBL" id="GAA3754227.1"/>
    </source>
</evidence>
<evidence type="ECO:0000313" key="4">
    <source>
        <dbReference type="Proteomes" id="UP001499884"/>
    </source>
</evidence>
<sequence length="197" mass="20619">MRTEPYEGSVGDLLAANLKAARARRGVSLSEAARLSGISKATLSQLESGTGNPTVETVFSLSRALGEPISALLEPHPHQGMTVIRAAEVAPLVGDGVDLRPYGRIESAGLLCELYDQQVRAGARQESPGHVGTEHTVVRSGVLRVDVDGVRVELGPGDYVSFDASAPHAYSAPAGPVRSVLFVNHRADAKAPADAPH</sequence>
<dbReference type="SUPFAM" id="SSF51182">
    <property type="entry name" value="RmlC-like cupins"/>
    <property type="match status" value="1"/>
</dbReference>
<dbReference type="Pfam" id="PF01381">
    <property type="entry name" value="HTH_3"/>
    <property type="match status" value="1"/>
</dbReference>
<dbReference type="InterPro" id="IPR001387">
    <property type="entry name" value="Cro/C1-type_HTH"/>
</dbReference>
<dbReference type="Pfam" id="PF07883">
    <property type="entry name" value="Cupin_2"/>
    <property type="match status" value="1"/>
</dbReference>
<dbReference type="RefSeq" id="WP_345653649.1">
    <property type="nucleotide sequence ID" value="NZ_BAABEP010000062.1"/>
</dbReference>
<dbReference type="Proteomes" id="UP001499884">
    <property type="component" value="Unassembled WGS sequence"/>
</dbReference>
<dbReference type="CDD" id="cd00093">
    <property type="entry name" value="HTH_XRE"/>
    <property type="match status" value="1"/>
</dbReference>
<comment type="caution">
    <text evidence="3">The sequence shown here is derived from an EMBL/GenBank/DDBJ whole genome shotgun (WGS) entry which is preliminary data.</text>
</comment>
<evidence type="ECO:0000256" key="1">
    <source>
        <dbReference type="ARBA" id="ARBA00023125"/>
    </source>
</evidence>
<dbReference type="Gene3D" id="2.60.120.10">
    <property type="entry name" value="Jelly Rolls"/>
    <property type="match status" value="1"/>
</dbReference>
<dbReference type="SMART" id="SM00530">
    <property type="entry name" value="HTH_XRE"/>
    <property type="match status" value="1"/>
</dbReference>
<dbReference type="InterPro" id="IPR010982">
    <property type="entry name" value="Lambda_DNA-bd_dom_sf"/>
</dbReference>
<gene>
    <name evidence="3" type="ORF">GCM10023082_57160</name>
</gene>
<proteinExistence type="predicted"/>
<feature type="domain" description="HTH cro/C1-type" evidence="2">
    <location>
        <begin position="18"/>
        <end position="72"/>
    </location>
</feature>
<name>A0ABP7G3Y3_9ACTN</name>
<protein>
    <submittedName>
        <fullName evidence="3">XRE family transcriptional regulator</fullName>
    </submittedName>
</protein>
<accession>A0ABP7G3Y3</accession>
<organism evidence="3 4">
    <name type="scientific">Streptomyces tremellae</name>
    <dbReference type="NCBI Taxonomy" id="1124239"/>
    <lineage>
        <taxon>Bacteria</taxon>
        <taxon>Bacillati</taxon>
        <taxon>Actinomycetota</taxon>
        <taxon>Actinomycetes</taxon>
        <taxon>Kitasatosporales</taxon>
        <taxon>Streptomycetaceae</taxon>
        <taxon>Streptomyces</taxon>
    </lineage>
</organism>
<dbReference type="InterPro" id="IPR050807">
    <property type="entry name" value="TransReg_Diox_bact_type"/>
</dbReference>
<dbReference type="Gene3D" id="1.10.260.40">
    <property type="entry name" value="lambda repressor-like DNA-binding domains"/>
    <property type="match status" value="1"/>
</dbReference>
<dbReference type="PROSITE" id="PS50943">
    <property type="entry name" value="HTH_CROC1"/>
    <property type="match status" value="1"/>
</dbReference>
<evidence type="ECO:0000259" key="2">
    <source>
        <dbReference type="PROSITE" id="PS50943"/>
    </source>
</evidence>
<keyword evidence="4" id="KW-1185">Reference proteome</keyword>
<dbReference type="InterPro" id="IPR014710">
    <property type="entry name" value="RmlC-like_jellyroll"/>
</dbReference>
<reference evidence="4" key="1">
    <citation type="journal article" date="2019" name="Int. J. Syst. Evol. Microbiol.">
        <title>The Global Catalogue of Microorganisms (GCM) 10K type strain sequencing project: providing services to taxonomists for standard genome sequencing and annotation.</title>
        <authorList>
            <consortium name="The Broad Institute Genomics Platform"/>
            <consortium name="The Broad Institute Genome Sequencing Center for Infectious Disease"/>
            <person name="Wu L."/>
            <person name="Ma J."/>
        </authorList>
    </citation>
    <scope>NUCLEOTIDE SEQUENCE [LARGE SCALE GENOMIC DNA]</scope>
    <source>
        <strain evidence="4">JCM 30846</strain>
    </source>
</reference>
<dbReference type="PANTHER" id="PTHR46797">
    <property type="entry name" value="HTH-TYPE TRANSCRIPTIONAL REGULATOR"/>
    <property type="match status" value="1"/>
</dbReference>